<feature type="transmembrane region" description="Helical" evidence="1">
    <location>
        <begin position="12"/>
        <end position="37"/>
    </location>
</feature>
<dbReference type="AlphaFoldDB" id="A0A224XSU6"/>
<dbReference type="EMBL" id="GFTR01000819">
    <property type="protein sequence ID" value="JAW15607.1"/>
    <property type="molecule type" value="Transcribed_RNA"/>
</dbReference>
<evidence type="ECO:0000256" key="1">
    <source>
        <dbReference type="SAM" id="Phobius"/>
    </source>
</evidence>
<protein>
    <submittedName>
        <fullName evidence="2">Uncharacterized protein</fullName>
    </submittedName>
</protein>
<sequence>MRLSFALHMNMLYVSFMVDVCVNACSLSLLAPFLIIFCSNKIPVQSFCLNSISPFVHVLCNSYSFPVTSYYLLDYVRCL</sequence>
<name>A0A224XSU6_9HEMI</name>
<reference evidence="2" key="1">
    <citation type="journal article" date="2018" name="PLoS Negl. Trop. Dis.">
        <title>An insight into the salivary gland and fat body transcriptome of Panstrongylus lignarius (Hemiptera: Heteroptera), the main vector of Chagas disease in Peru.</title>
        <authorList>
            <person name="Nevoa J.C."/>
            <person name="Mendes M.T."/>
            <person name="da Silva M.V."/>
            <person name="Soares S.C."/>
            <person name="Oliveira C.J.F."/>
            <person name="Ribeiro J.M.C."/>
        </authorList>
    </citation>
    <scope>NUCLEOTIDE SEQUENCE</scope>
</reference>
<organism evidence="2">
    <name type="scientific">Panstrongylus lignarius</name>
    <dbReference type="NCBI Taxonomy" id="156445"/>
    <lineage>
        <taxon>Eukaryota</taxon>
        <taxon>Metazoa</taxon>
        <taxon>Ecdysozoa</taxon>
        <taxon>Arthropoda</taxon>
        <taxon>Hexapoda</taxon>
        <taxon>Insecta</taxon>
        <taxon>Pterygota</taxon>
        <taxon>Neoptera</taxon>
        <taxon>Paraneoptera</taxon>
        <taxon>Hemiptera</taxon>
        <taxon>Heteroptera</taxon>
        <taxon>Panheteroptera</taxon>
        <taxon>Cimicomorpha</taxon>
        <taxon>Reduviidae</taxon>
        <taxon>Triatominae</taxon>
        <taxon>Panstrongylus</taxon>
    </lineage>
</organism>
<accession>A0A224XSU6</accession>
<proteinExistence type="predicted"/>
<evidence type="ECO:0000313" key="2">
    <source>
        <dbReference type="EMBL" id="JAW15607.1"/>
    </source>
</evidence>
<keyword evidence="1" id="KW-0472">Membrane</keyword>
<keyword evidence="1" id="KW-0812">Transmembrane</keyword>
<keyword evidence="1" id="KW-1133">Transmembrane helix</keyword>